<dbReference type="Gene3D" id="3.40.630.30">
    <property type="match status" value="1"/>
</dbReference>
<evidence type="ECO:0000313" key="2">
    <source>
        <dbReference type="EMBL" id="KRO25899.1"/>
    </source>
</evidence>
<evidence type="ECO:0000259" key="1">
    <source>
        <dbReference type="PROSITE" id="PS51186"/>
    </source>
</evidence>
<dbReference type="EMBL" id="JQCQ01000005">
    <property type="protein sequence ID" value="KRO25899.1"/>
    <property type="molecule type" value="Genomic_DNA"/>
</dbReference>
<dbReference type="CDD" id="cd04301">
    <property type="entry name" value="NAT_SF"/>
    <property type="match status" value="1"/>
</dbReference>
<keyword evidence="2" id="KW-0808">Transferase</keyword>
<reference evidence="2 3" key="1">
    <citation type="journal article" date="2015" name="Genome Announc.">
        <title>Expanding the biotechnology potential of lactobacilli through comparative genomics of 213 strains and associated genera.</title>
        <authorList>
            <person name="Sun Z."/>
            <person name="Harris H.M."/>
            <person name="McCann A."/>
            <person name="Guo C."/>
            <person name="Argimon S."/>
            <person name="Zhang W."/>
            <person name="Yang X."/>
            <person name="Jeffery I.B."/>
            <person name="Cooney J.C."/>
            <person name="Kagawa T.F."/>
            <person name="Liu W."/>
            <person name="Song Y."/>
            <person name="Salvetti E."/>
            <person name="Wrobel A."/>
            <person name="Rasinkangas P."/>
            <person name="Parkhill J."/>
            <person name="Rea M.C."/>
            <person name="O'Sullivan O."/>
            <person name="Ritari J."/>
            <person name="Douillard F.P."/>
            <person name="Paul Ross R."/>
            <person name="Yang R."/>
            <person name="Briner A.E."/>
            <person name="Felis G.E."/>
            <person name="de Vos W.M."/>
            <person name="Barrangou R."/>
            <person name="Klaenhammer T.R."/>
            <person name="Caufield P.W."/>
            <person name="Cui Y."/>
            <person name="Zhang H."/>
            <person name="O'Toole P.W."/>
        </authorList>
    </citation>
    <scope>NUCLEOTIDE SEQUENCE [LARGE SCALE GENOMIC DNA]</scope>
    <source>
        <strain evidence="2 3">DSM 23026</strain>
    </source>
</reference>
<dbReference type="InterPro" id="IPR016181">
    <property type="entry name" value="Acyl_CoA_acyltransferase"/>
</dbReference>
<dbReference type="RefSeq" id="WP_057798296.1">
    <property type="nucleotide sequence ID" value="NZ_BJZZ01000005.1"/>
</dbReference>
<sequence>MEIKMIKGATGPIYMDALEVRKAVFVEEQGISADLEFDENEDFFTYFVGYVDGKPVVTARTRRLTDDTWLVQRVATLKPNRKRGLARELFAQIEKKAKEQGIHNIKLHAQDSAQSFYFSMNYDRLGGPEMEAGIKHYWMLKVI</sequence>
<keyword evidence="3" id="KW-1185">Reference proteome</keyword>
<comment type="caution">
    <text evidence="2">The sequence shown here is derived from an EMBL/GenBank/DDBJ whole genome shotgun (WGS) entry which is preliminary data.</text>
</comment>
<accession>A0A0R2NMJ6</accession>
<dbReference type="PROSITE" id="PS51186">
    <property type="entry name" value="GNAT"/>
    <property type="match status" value="1"/>
</dbReference>
<dbReference type="PATRIC" id="fig|480391.4.peg.1458"/>
<gene>
    <name evidence="2" type="ORF">IV88_GL001434</name>
</gene>
<organism evidence="2 3">
    <name type="scientific">Pediococcus argentinicus</name>
    <dbReference type="NCBI Taxonomy" id="480391"/>
    <lineage>
        <taxon>Bacteria</taxon>
        <taxon>Bacillati</taxon>
        <taxon>Bacillota</taxon>
        <taxon>Bacilli</taxon>
        <taxon>Lactobacillales</taxon>
        <taxon>Lactobacillaceae</taxon>
        <taxon>Pediococcus</taxon>
    </lineage>
</organism>
<name>A0A0R2NMJ6_9LACO</name>
<dbReference type="InterPro" id="IPR000182">
    <property type="entry name" value="GNAT_dom"/>
</dbReference>
<dbReference type="Proteomes" id="UP000051249">
    <property type="component" value="Unassembled WGS sequence"/>
</dbReference>
<evidence type="ECO:0000313" key="3">
    <source>
        <dbReference type="Proteomes" id="UP000051249"/>
    </source>
</evidence>
<dbReference type="AlphaFoldDB" id="A0A0R2NMJ6"/>
<dbReference type="OrthoDB" id="9796171at2"/>
<dbReference type="GO" id="GO:0016747">
    <property type="term" value="F:acyltransferase activity, transferring groups other than amino-acyl groups"/>
    <property type="evidence" value="ECO:0007669"/>
    <property type="project" value="InterPro"/>
</dbReference>
<protein>
    <submittedName>
        <fullName evidence="2">Acetyltransferase</fullName>
    </submittedName>
</protein>
<dbReference type="Pfam" id="PF13673">
    <property type="entry name" value="Acetyltransf_10"/>
    <property type="match status" value="1"/>
</dbReference>
<feature type="domain" description="N-acetyltransferase" evidence="1">
    <location>
        <begin position="4"/>
        <end position="143"/>
    </location>
</feature>
<dbReference type="SUPFAM" id="SSF55729">
    <property type="entry name" value="Acyl-CoA N-acyltransferases (Nat)"/>
    <property type="match status" value="1"/>
</dbReference>
<proteinExistence type="predicted"/>